<dbReference type="EMBL" id="JAPEUY010000022">
    <property type="protein sequence ID" value="KAJ4361852.1"/>
    <property type="molecule type" value="Genomic_DNA"/>
</dbReference>
<feature type="compositionally biased region" description="Basic and acidic residues" evidence="1">
    <location>
        <begin position="220"/>
        <end position="231"/>
    </location>
</feature>
<dbReference type="SUPFAM" id="SSF48619">
    <property type="entry name" value="Phospholipase A2, PLA2"/>
    <property type="match status" value="1"/>
</dbReference>
<feature type="region of interest" description="Disordered" evidence="1">
    <location>
        <begin position="180"/>
        <end position="231"/>
    </location>
</feature>
<dbReference type="OrthoDB" id="5120271at2759"/>
<protein>
    <submittedName>
        <fullName evidence="2">Uncharacterized protein</fullName>
    </submittedName>
</protein>
<evidence type="ECO:0000313" key="2">
    <source>
        <dbReference type="EMBL" id="KAJ4361852.1"/>
    </source>
</evidence>
<gene>
    <name evidence="2" type="ORF">N0V83_010793</name>
</gene>
<organism evidence="2 3">
    <name type="scientific">Neocucurbitaria cava</name>
    <dbReference type="NCBI Taxonomy" id="798079"/>
    <lineage>
        <taxon>Eukaryota</taxon>
        <taxon>Fungi</taxon>
        <taxon>Dikarya</taxon>
        <taxon>Ascomycota</taxon>
        <taxon>Pezizomycotina</taxon>
        <taxon>Dothideomycetes</taxon>
        <taxon>Pleosporomycetidae</taxon>
        <taxon>Pleosporales</taxon>
        <taxon>Pleosporineae</taxon>
        <taxon>Cucurbitariaceae</taxon>
        <taxon>Neocucurbitaria</taxon>
    </lineage>
</organism>
<evidence type="ECO:0000256" key="1">
    <source>
        <dbReference type="SAM" id="MobiDB-lite"/>
    </source>
</evidence>
<feature type="compositionally biased region" description="Basic and acidic residues" evidence="1">
    <location>
        <begin position="187"/>
        <end position="199"/>
    </location>
</feature>
<dbReference type="GO" id="GO:0006644">
    <property type="term" value="P:phospholipid metabolic process"/>
    <property type="evidence" value="ECO:0007669"/>
    <property type="project" value="InterPro"/>
</dbReference>
<dbReference type="Proteomes" id="UP001140560">
    <property type="component" value="Unassembled WGS sequence"/>
</dbReference>
<dbReference type="GO" id="GO:0050482">
    <property type="term" value="P:arachidonate secretion"/>
    <property type="evidence" value="ECO:0007669"/>
    <property type="project" value="InterPro"/>
</dbReference>
<feature type="compositionally biased region" description="Acidic residues" evidence="1">
    <location>
        <begin position="200"/>
        <end position="219"/>
    </location>
</feature>
<dbReference type="AlphaFoldDB" id="A0A9W8XZE7"/>
<dbReference type="Gene3D" id="1.20.90.10">
    <property type="entry name" value="Phospholipase A2 domain"/>
    <property type="match status" value="1"/>
</dbReference>
<reference evidence="2" key="1">
    <citation type="submission" date="2022-10" db="EMBL/GenBank/DDBJ databases">
        <title>Tapping the CABI collections for fungal endophytes: first genome assemblies for Collariella, Neodidymelliopsis, Ascochyta clinopodiicola, Didymella pomorum, Didymosphaeria variabile, Neocosmospora piperis and Neocucurbitaria cava.</title>
        <authorList>
            <person name="Hill R."/>
        </authorList>
    </citation>
    <scope>NUCLEOTIDE SEQUENCE</scope>
    <source>
        <strain evidence="2">IMI 356814</strain>
    </source>
</reference>
<dbReference type="GO" id="GO:0004623">
    <property type="term" value="F:phospholipase A2 activity"/>
    <property type="evidence" value="ECO:0007669"/>
    <property type="project" value="InterPro"/>
</dbReference>
<name>A0A9W8XZE7_9PLEO</name>
<accession>A0A9W8XZE7</accession>
<keyword evidence="3" id="KW-1185">Reference proteome</keyword>
<dbReference type="Pfam" id="PF09056">
    <property type="entry name" value="Phospholip_A2_3"/>
    <property type="match status" value="1"/>
</dbReference>
<dbReference type="InterPro" id="IPR015141">
    <property type="entry name" value="PLipase_A2_prok/fun"/>
</dbReference>
<evidence type="ECO:0000313" key="3">
    <source>
        <dbReference type="Proteomes" id="UP001140560"/>
    </source>
</evidence>
<sequence length="231" mass="26591">MFPFPNAVKDACNRHDFGYRNFKKQNRFDDRAKEVIDQVLKSDLYRQCDHEIPRGACRFAAYIYWEGAVKFGNHHPQGSYFVNHAMASLATELEAWKVDHPECKYEEAFKDDCGKMDVRQGVQVEARQEEEVRTPKNVIAGLVEFYKSNSLADAERDWIPEWTRNHNTTNRTVVKKVEGVPIVGEASDNKTTEDPKDNECGEAETSDPETSDGEGDEWEAWDKEKPGEEYC</sequence>
<proteinExistence type="predicted"/>
<comment type="caution">
    <text evidence="2">The sequence shown here is derived from an EMBL/GenBank/DDBJ whole genome shotgun (WGS) entry which is preliminary data.</text>
</comment>
<dbReference type="InterPro" id="IPR036444">
    <property type="entry name" value="PLipase_A2_dom_sf"/>
</dbReference>